<name>A0ABV9GIU4_9BACL</name>
<dbReference type="EC" id="1.5.1.-" evidence="3"/>
<evidence type="ECO:0000313" key="3">
    <source>
        <dbReference type="EMBL" id="MFC4617469.1"/>
    </source>
</evidence>
<dbReference type="InterPro" id="IPR050268">
    <property type="entry name" value="NADH-dep_flavin_reductase"/>
</dbReference>
<keyword evidence="1 3" id="KW-0560">Oxidoreductase</keyword>
<organism evidence="3 4">
    <name type="scientific">Camelliibacillus cellulosilyticus</name>
    <dbReference type="NCBI Taxonomy" id="2174486"/>
    <lineage>
        <taxon>Bacteria</taxon>
        <taxon>Bacillati</taxon>
        <taxon>Bacillota</taxon>
        <taxon>Bacilli</taxon>
        <taxon>Bacillales</taxon>
        <taxon>Sporolactobacillaceae</taxon>
        <taxon>Camelliibacillus</taxon>
    </lineage>
</organism>
<keyword evidence="4" id="KW-1185">Reference proteome</keyword>
<dbReference type="InterPro" id="IPR002563">
    <property type="entry name" value="Flavin_Rdtase-like_dom"/>
</dbReference>
<dbReference type="PANTHER" id="PTHR30466">
    <property type="entry name" value="FLAVIN REDUCTASE"/>
    <property type="match status" value="1"/>
</dbReference>
<dbReference type="Gene3D" id="2.30.110.10">
    <property type="entry name" value="Electron Transport, Fmn-binding Protein, Chain A"/>
    <property type="match status" value="1"/>
</dbReference>
<protein>
    <submittedName>
        <fullName evidence="3">Flavin reductase family protein</fullName>
        <ecNumber evidence="3">1.5.1.-</ecNumber>
    </submittedName>
</protein>
<dbReference type="GO" id="GO:0016491">
    <property type="term" value="F:oxidoreductase activity"/>
    <property type="evidence" value="ECO:0007669"/>
    <property type="project" value="UniProtKB-KW"/>
</dbReference>
<proteinExistence type="predicted"/>
<dbReference type="SMART" id="SM00903">
    <property type="entry name" value="Flavin_Reduct"/>
    <property type="match status" value="1"/>
</dbReference>
<comment type="caution">
    <text evidence="3">The sequence shown here is derived from an EMBL/GenBank/DDBJ whole genome shotgun (WGS) entry which is preliminary data.</text>
</comment>
<dbReference type="InterPro" id="IPR012349">
    <property type="entry name" value="Split_barrel_FMN-bd"/>
</dbReference>
<dbReference type="RefSeq" id="WP_376844511.1">
    <property type="nucleotide sequence ID" value="NZ_JBHSFW010000001.1"/>
</dbReference>
<dbReference type="EMBL" id="JBHSFW010000001">
    <property type="protein sequence ID" value="MFC4617469.1"/>
    <property type="molecule type" value="Genomic_DNA"/>
</dbReference>
<accession>A0ABV9GIU4</accession>
<feature type="domain" description="Flavin reductase like" evidence="2">
    <location>
        <begin position="10"/>
        <end position="150"/>
    </location>
</feature>
<sequence>MDERTFRDAMGKFATGVTVITTLARDKVHGMTANAMMSVSLNPKLILVSIDEKAHMLEKINQSGRFAISILSEQQKDISMHFAGQFKRDEVVDFDWFHGLPVIKDCLANIVCRVYQSHPAGDHTLFLGEVEDILIRDGTPLTFYEGKYRKISG</sequence>
<dbReference type="Proteomes" id="UP001596022">
    <property type="component" value="Unassembled WGS sequence"/>
</dbReference>
<reference evidence="4" key="1">
    <citation type="journal article" date="2019" name="Int. J. Syst. Evol. Microbiol.">
        <title>The Global Catalogue of Microorganisms (GCM) 10K type strain sequencing project: providing services to taxonomists for standard genome sequencing and annotation.</title>
        <authorList>
            <consortium name="The Broad Institute Genomics Platform"/>
            <consortium name="The Broad Institute Genome Sequencing Center for Infectious Disease"/>
            <person name="Wu L."/>
            <person name="Ma J."/>
        </authorList>
    </citation>
    <scope>NUCLEOTIDE SEQUENCE [LARGE SCALE GENOMIC DNA]</scope>
    <source>
        <strain evidence="4">CGMCC 1.16306</strain>
    </source>
</reference>
<gene>
    <name evidence="3" type="ORF">ACFO4N_01850</name>
</gene>
<evidence type="ECO:0000259" key="2">
    <source>
        <dbReference type="SMART" id="SM00903"/>
    </source>
</evidence>
<evidence type="ECO:0000313" key="4">
    <source>
        <dbReference type="Proteomes" id="UP001596022"/>
    </source>
</evidence>
<dbReference type="SUPFAM" id="SSF50475">
    <property type="entry name" value="FMN-binding split barrel"/>
    <property type="match status" value="1"/>
</dbReference>
<dbReference type="PANTHER" id="PTHR30466:SF1">
    <property type="entry name" value="FMN REDUCTASE (NADH) RUTF"/>
    <property type="match status" value="1"/>
</dbReference>
<evidence type="ECO:0000256" key="1">
    <source>
        <dbReference type="ARBA" id="ARBA00023002"/>
    </source>
</evidence>
<dbReference type="Pfam" id="PF01613">
    <property type="entry name" value="Flavin_Reduct"/>
    <property type="match status" value="1"/>
</dbReference>